<dbReference type="EnsemblPlants" id="QL06p002576:mrna">
    <property type="protein sequence ID" value="QL06p002576:mrna"/>
    <property type="gene ID" value="QL06p002576"/>
</dbReference>
<keyword evidence="2" id="KW-1185">Reference proteome</keyword>
<dbReference type="GO" id="GO:0009507">
    <property type="term" value="C:chloroplast"/>
    <property type="evidence" value="ECO:0007669"/>
    <property type="project" value="TreeGrafter"/>
</dbReference>
<sequence length="297" mass="33867">MAFKFLQNHPILALILALLSAHEILYTVFAASGGRMGGSSFASEEESSSCSSSKSYNIYHYDNNPRFISGYIDYSVGIYLSIAYLNRASVLRVQVGLSGMAHSIQRELNTLATAVDTSKNKSFHFFLTVCSSSALTWKLLDFWLFIFVVVHNLNNSDIVHPVKWFSLVLRYNFKVERRWNLEAVEKELRQLSTDERLKYDIESLVNVDNMKVQRTFIPRNNKVEKNHIVVTILVAVKGTLNLPEIKSTEDLRTALHYLNTISSNNTLAVEVLWSPQAEHDTLSEDELLENYLLLRPI</sequence>
<dbReference type="PANTHER" id="PTHR33975:SF10">
    <property type="match status" value="1"/>
</dbReference>
<dbReference type="Proteomes" id="UP000594261">
    <property type="component" value="Chromosome 6"/>
</dbReference>
<reference evidence="1 2" key="1">
    <citation type="journal article" date="2016" name="G3 (Bethesda)">
        <title>First Draft Assembly and Annotation of the Genome of a California Endemic Oak Quercus lobata Nee (Fagaceae).</title>
        <authorList>
            <person name="Sork V.L."/>
            <person name="Fitz-Gibbon S.T."/>
            <person name="Puiu D."/>
            <person name="Crepeau M."/>
            <person name="Gugger P.F."/>
            <person name="Sherman R."/>
            <person name="Stevens K."/>
            <person name="Langley C.H."/>
            <person name="Pellegrini M."/>
            <person name="Salzberg S.L."/>
        </authorList>
    </citation>
    <scope>NUCLEOTIDE SEQUENCE [LARGE SCALE GENOMIC DNA]</scope>
    <source>
        <strain evidence="1 2">cv. SW786</strain>
    </source>
</reference>
<dbReference type="Gramene" id="QL06p002576:mrna">
    <property type="protein sequence ID" value="QL06p002576:mrna"/>
    <property type="gene ID" value="QL06p002576"/>
</dbReference>
<dbReference type="InterPro" id="IPR010903">
    <property type="entry name" value="DUF1517"/>
</dbReference>
<dbReference type="AlphaFoldDB" id="A0A7N2LWF8"/>
<protein>
    <submittedName>
        <fullName evidence="1">Uncharacterized protein</fullName>
    </submittedName>
</protein>
<dbReference type="Pfam" id="PF07466">
    <property type="entry name" value="DUF1517"/>
    <property type="match status" value="1"/>
</dbReference>
<dbReference type="PANTHER" id="PTHR33975">
    <property type="entry name" value="MYELIN-ASSOCIATED OLIGODENDROCYTE BASIC PROTEIN"/>
    <property type="match status" value="1"/>
</dbReference>
<dbReference type="InParanoid" id="A0A7N2LWF8"/>
<organism evidence="1 2">
    <name type="scientific">Quercus lobata</name>
    <name type="common">Valley oak</name>
    <dbReference type="NCBI Taxonomy" id="97700"/>
    <lineage>
        <taxon>Eukaryota</taxon>
        <taxon>Viridiplantae</taxon>
        <taxon>Streptophyta</taxon>
        <taxon>Embryophyta</taxon>
        <taxon>Tracheophyta</taxon>
        <taxon>Spermatophyta</taxon>
        <taxon>Magnoliopsida</taxon>
        <taxon>eudicotyledons</taxon>
        <taxon>Gunneridae</taxon>
        <taxon>Pentapetalae</taxon>
        <taxon>rosids</taxon>
        <taxon>fabids</taxon>
        <taxon>Fagales</taxon>
        <taxon>Fagaceae</taxon>
        <taxon>Quercus</taxon>
    </lineage>
</organism>
<dbReference type="InterPro" id="IPR053023">
    <property type="entry name" value="FLAP_modulator"/>
</dbReference>
<dbReference type="EMBL" id="LRBV02000006">
    <property type="status" value="NOT_ANNOTATED_CDS"/>
    <property type="molecule type" value="Genomic_DNA"/>
</dbReference>
<evidence type="ECO:0000313" key="2">
    <source>
        <dbReference type="Proteomes" id="UP000594261"/>
    </source>
</evidence>
<accession>A0A7N2LWF8</accession>
<evidence type="ECO:0000313" key="1">
    <source>
        <dbReference type="EnsemblPlants" id="QL06p002576:mrna"/>
    </source>
</evidence>
<proteinExistence type="predicted"/>
<reference evidence="1" key="2">
    <citation type="submission" date="2021-01" db="UniProtKB">
        <authorList>
            <consortium name="EnsemblPlants"/>
        </authorList>
    </citation>
    <scope>IDENTIFICATION</scope>
</reference>
<name>A0A7N2LWF8_QUELO</name>